<evidence type="ECO:0000313" key="3">
    <source>
        <dbReference type="Proteomes" id="UP000192923"/>
    </source>
</evidence>
<accession>A0A1Y6CUV3</accession>
<keyword evidence="1" id="KW-1133">Transmembrane helix</keyword>
<sequence>MQSQDTSDKQALAKLVPTLMSFAKLAEALANRFKGAVLWGTVSGGLAAVWLAFFAHSVWQASTAVTVGVGVVLAVPALVAGWCWSVLDDAVGMPQRIADWVQRAKLYAGDAKERLQGAKPSGGRFKDLWQLGGLTVELAMMGGDARDLLGLVGGTLALTNPVFLFALIGSGLAIGLVDLGGFIAGLFYLFR</sequence>
<protein>
    <submittedName>
        <fullName evidence="2">Uncharacterized protein</fullName>
    </submittedName>
</protein>
<reference evidence="2 3" key="1">
    <citation type="submission" date="2016-12" db="EMBL/GenBank/DDBJ databases">
        <authorList>
            <person name="Song W.-J."/>
            <person name="Kurnit D.M."/>
        </authorList>
    </citation>
    <scope>NUCLEOTIDE SEQUENCE [LARGE SCALE GENOMIC DNA]</scope>
    <source>
        <strain evidence="2 3">175</strain>
    </source>
</reference>
<feature type="transmembrane region" description="Helical" evidence="1">
    <location>
        <begin position="148"/>
        <end position="166"/>
    </location>
</feature>
<evidence type="ECO:0000313" key="2">
    <source>
        <dbReference type="EMBL" id="SMF94066.1"/>
    </source>
</evidence>
<dbReference type="EMBL" id="FXAM01000001">
    <property type="protein sequence ID" value="SMF94066.1"/>
    <property type="molecule type" value="Genomic_DNA"/>
</dbReference>
<name>A0A1Y6CUV3_9GAMM</name>
<keyword evidence="3" id="KW-1185">Reference proteome</keyword>
<evidence type="ECO:0000256" key="1">
    <source>
        <dbReference type="SAM" id="Phobius"/>
    </source>
</evidence>
<gene>
    <name evidence="2" type="ORF">SAMN02949497_1368</name>
</gene>
<dbReference type="Proteomes" id="UP000192923">
    <property type="component" value="Unassembled WGS sequence"/>
</dbReference>
<keyword evidence="1" id="KW-0472">Membrane</keyword>
<feature type="transmembrane region" description="Helical" evidence="1">
    <location>
        <begin position="172"/>
        <end position="190"/>
    </location>
</feature>
<feature type="transmembrane region" description="Helical" evidence="1">
    <location>
        <begin position="36"/>
        <end position="59"/>
    </location>
</feature>
<dbReference type="RefSeq" id="WP_085211125.1">
    <property type="nucleotide sequence ID" value="NZ_FXAM01000001.1"/>
</dbReference>
<dbReference type="STRING" id="1760988.SAMN02949497_1368"/>
<organism evidence="2 3">
    <name type="scientific">Methylomagnum ishizawai</name>
    <dbReference type="NCBI Taxonomy" id="1760988"/>
    <lineage>
        <taxon>Bacteria</taxon>
        <taxon>Pseudomonadati</taxon>
        <taxon>Pseudomonadota</taxon>
        <taxon>Gammaproteobacteria</taxon>
        <taxon>Methylococcales</taxon>
        <taxon>Methylococcaceae</taxon>
        <taxon>Methylomagnum</taxon>
    </lineage>
</organism>
<feature type="transmembrane region" description="Helical" evidence="1">
    <location>
        <begin position="65"/>
        <end position="87"/>
    </location>
</feature>
<proteinExistence type="predicted"/>
<keyword evidence="1" id="KW-0812">Transmembrane</keyword>
<dbReference type="AlphaFoldDB" id="A0A1Y6CUV3"/>